<dbReference type="Proteomes" id="UP001431784">
    <property type="component" value="Unassembled WGS sequence"/>
</dbReference>
<reference evidence="1" key="1">
    <citation type="submission" date="2023-02" db="EMBL/GenBank/DDBJ databases">
        <title>Description of Roseinatronobacter alkalisoli sp. nov., an alkaliphilic bacerium isolated from soda soil.</title>
        <authorList>
            <person name="Wei W."/>
        </authorList>
    </citation>
    <scope>NUCLEOTIDE SEQUENCE</scope>
    <source>
        <strain evidence="1">HJB301</strain>
    </source>
</reference>
<name>A0ABT5TF42_9RHOB</name>
<organism evidence="1 2">
    <name type="scientific">Roseinatronobacter alkalisoli</name>
    <dbReference type="NCBI Taxonomy" id="3028235"/>
    <lineage>
        <taxon>Bacteria</taxon>
        <taxon>Pseudomonadati</taxon>
        <taxon>Pseudomonadota</taxon>
        <taxon>Alphaproteobacteria</taxon>
        <taxon>Rhodobacterales</taxon>
        <taxon>Paracoccaceae</taxon>
        <taxon>Roseinatronobacter</taxon>
    </lineage>
</organism>
<keyword evidence="2" id="KW-1185">Reference proteome</keyword>
<comment type="caution">
    <text evidence="1">The sequence shown here is derived from an EMBL/GenBank/DDBJ whole genome shotgun (WGS) entry which is preliminary data.</text>
</comment>
<dbReference type="EMBL" id="JAQZSM010000052">
    <property type="protein sequence ID" value="MDD7973733.1"/>
    <property type="molecule type" value="Genomic_DNA"/>
</dbReference>
<evidence type="ECO:0000313" key="1">
    <source>
        <dbReference type="EMBL" id="MDD7973733.1"/>
    </source>
</evidence>
<sequence>MSDIVTERMGLATAPSESARKTFSFSDAPQLSASTFDPSGFVWDEVDTVPPDFIEDGVFTSFSQRYVGYLPAKRDRHEVAIYVAGLRPDRVAPAASTAVQLAAKWGRLSFGVVAHDLEFGEALGGDESSGVMMVNRISVWRRGHQALILRQTFEAEHFSAHAETIATLVGSLNFAEELSSDPVIQNAHRSTLATNGFDFSFLMPENWSRLVSGPTGTPLISEVWYDAADKNGNGAVMVAMGPPVETISHGQRPAPVPEQQMADLAGTIATVFMQNILPDTQFQLSPQNMTSFADLDEITAFNRMYFIDVALNGAAAGVITVEIVMPADGTTLVNASLSPASLDAYLLGTQHHVSLATGFVHTAIVAYAVDAAQRQGWTQ</sequence>
<evidence type="ECO:0000313" key="2">
    <source>
        <dbReference type="Proteomes" id="UP001431784"/>
    </source>
</evidence>
<accession>A0ABT5TF42</accession>
<dbReference type="RefSeq" id="WP_274354394.1">
    <property type="nucleotide sequence ID" value="NZ_JAQZSM010000052.1"/>
</dbReference>
<proteinExistence type="predicted"/>
<gene>
    <name evidence="1" type="ORF">PUT78_21975</name>
</gene>
<protein>
    <submittedName>
        <fullName evidence="1">Uncharacterized protein</fullName>
    </submittedName>
</protein>